<gene>
    <name evidence="1" type="ordered locus">Alfi_0790</name>
</gene>
<dbReference type="EMBL" id="CP003274">
    <property type="protein sequence ID" value="AFL77164.1"/>
    <property type="molecule type" value="Genomic_DNA"/>
</dbReference>
<dbReference type="KEGG" id="afd:Alfi_0790"/>
<dbReference type="InterPro" id="IPR006522">
    <property type="entry name" value="Phage_virion_morphogenesis"/>
</dbReference>
<organism evidence="1 2">
    <name type="scientific">Alistipes finegoldii (strain DSM 17242 / JCM 16770 / CCUG 46020 / CIP 107999 / KCTC 15236 / AHN 2437)</name>
    <dbReference type="NCBI Taxonomy" id="679935"/>
    <lineage>
        <taxon>Bacteria</taxon>
        <taxon>Pseudomonadati</taxon>
        <taxon>Bacteroidota</taxon>
        <taxon>Bacteroidia</taxon>
        <taxon>Bacteroidales</taxon>
        <taxon>Rikenellaceae</taxon>
        <taxon>Alistipes</taxon>
    </lineage>
</organism>
<evidence type="ECO:0000313" key="2">
    <source>
        <dbReference type="Proteomes" id="UP000006052"/>
    </source>
</evidence>
<dbReference type="AlphaFoldDB" id="I3YJJ6"/>
<sequence length="153" mass="17775">MPRNIDLMPRVLSDMRVKLAEMFDQNFREQGFFGAKWRPKKVYSKGGSPTILIVTGAMRRGIRAQVRGRSVVFTSDKPYTALHNEGGVFRQNVPAHYRNVRGRRSIVRAHSRMMRMPQRQFIGDHAKVQRAIADIMTRHLERISRDLTKITKI</sequence>
<reference evidence="2" key="1">
    <citation type="journal article" date="2013" name="Stand. Genomic Sci.">
        <title>Complete genome sequence of the bile-resistant pigment-producing anaerobe Alistipes finegoldii type strain (AHN2437(T)).</title>
        <authorList>
            <person name="Mavromatis K."/>
            <person name="Stackebrandt E."/>
            <person name="Munk C."/>
            <person name="Lapidus A."/>
            <person name="Nolan M."/>
            <person name="Lucas S."/>
            <person name="Hammon N."/>
            <person name="Deshpande S."/>
            <person name="Cheng J.F."/>
            <person name="Tapia R."/>
            <person name="Goodwin L.A."/>
            <person name="Pitluck S."/>
            <person name="Liolios K."/>
            <person name="Pagani I."/>
            <person name="Ivanova N."/>
            <person name="Mikhailova N."/>
            <person name="Huntemann M."/>
            <person name="Pati A."/>
            <person name="Chen A."/>
            <person name="Palaniappan K."/>
            <person name="Land M."/>
            <person name="Hauser L."/>
            <person name="Rohde M."/>
            <person name="Gronow S."/>
            <person name="Goker M."/>
            <person name="Detter J.C."/>
            <person name="Bristow J."/>
            <person name="Eisen J.A."/>
            <person name="Markowitz V."/>
            <person name="Hugenholtz P."/>
            <person name="Kyrpides N.C."/>
            <person name="Klenk H.P."/>
            <person name="Woyke T."/>
        </authorList>
    </citation>
    <scope>NUCLEOTIDE SEQUENCE</scope>
    <source>
        <strain evidence="2">DSM 17242 / JCM 16770 / AHN 2437 / CCUG 46020 / CIP 107999</strain>
    </source>
</reference>
<dbReference type="HOGENOM" id="CLU_118096_0_0_10"/>
<evidence type="ECO:0000313" key="1">
    <source>
        <dbReference type="EMBL" id="AFL77164.1"/>
    </source>
</evidence>
<accession>I3YJJ6</accession>
<dbReference type="RefSeq" id="WP_014774848.1">
    <property type="nucleotide sequence ID" value="NC_018011.1"/>
</dbReference>
<name>I3YJJ6_ALIFI</name>
<dbReference type="Pfam" id="PF05069">
    <property type="entry name" value="Phage_tail_S"/>
    <property type="match status" value="1"/>
</dbReference>
<proteinExistence type="predicted"/>
<dbReference type="STRING" id="679935.Alfi_0790"/>
<dbReference type="eggNOG" id="COG5005">
    <property type="taxonomic scope" value="Bacteria"/>
</dbReference>
<dbReference type="Proteomes" id="UP000006052">
    <property type="component" value="Chromosome"/>
</dbReference>
<protein>
    <submittedName>
        <fullName evidence="1">Mu-like prophage protein gpG</fullName>
    </submittedName>
</protein>
<dbReference type="PATRIC" id="fig|679935.3.peg.734"/>